<evidence type="ECO:0000256" key="3">
    <source>
        <dbReference type="ARBA" id="ARBA00006746"/>
    </source>
</evidence>
<protein>
    <recommendedName>
        <fullName evidence="6 16">Succinyl-diaminopimelate desuccinylase</fullName>
        <shortName evidence="16">SDAP desuccinylase</shortName>
        <ecNumber evidence="5 16">3.5.1.18</ecNumber>
    </recommendedName>
    <alternativeName>
        <fullName evidence="14 16">N-succinyl-LL-2,6-diaminoheptanedioate amidohydrolase</fullName>
    </alternativeName>
</protein>
<evidence type="ECO:0000256" key="6">
    <source>
        <dbReference type="ARBA" id="ARBA00022391"/>
    </source>
</evidence>
<comment type="subunit">
    <text evidence="4 16">Homodimer.</text>
</comment>
<keyword evidence="9 16" id="KW-0378">Hydrolase</keyword>
<keyword evidence="8 16" id="KW-0479">Metal-binding</keyword>
<evidence type="ECO:0000256" key="2">
    <source>
        <dbReference type="ARBA" id="ARBA00005130"/>
    </source>
</evidence>
<dbReference type="GO" id="GO:0009014">
    <property type="term" value="F:succinyl-diaminopimelate desuccinylase activity"/>
    <property type="evidence" value="ECO:0007669"/>
    <property type="project" value="UniProtKB-UniRule"/>
</dbReference>
<name>A0A2P5T114_9GAMM</name>
<comment type="similarity">
    <text evidence="3 16">Belongs to the peptidase M20A family. DapE subfamily.</text>
</comment>
<dbReference type="EMBL" id="PDKT01000001">
    <property type="protein sequence ID" value="PPI88250.1"/>
    <property type="molecule type" value="Genomic_DNA"/>
</dbReference>
<evidence type="ECO:0000256" key="15">
    <source>
        <dbReference type="ARBA" id="ARBA00051301"/>
    </source>
</evidence>
<dbReference type="InterPro" id="IPR011650">
    <property type="entry name" value="Peptidase_M20_dimer"/>
</dbReference>
<sequence length="375" mass="41567">MLCPIIELTKQLIRCPSISPNDAGCQDILINRLKSIGFQVEKININNTKNFWATRRYGKTLAFAGHTDVVHPGDINSWNSFPFDPIIYKDMLFGRGAVDMKGALAAMIVAAERFVKKYPNHKGCLAFLITSDEESSANHGTLKVIERLISRNICLDYCLIGEPTSNIIVGDIVKNGRRGSINVNLIIHGIQGHVAYPNLANNPIHIGVKLLNELICIVWDKGNDFFPPTSIQVTNIKAGDGSTNIIPGNLLIQFNIRFSTELNDVKIRENIDILLSKLQLSYSIEWDVAAQPFLTSSGILIDTVMTTVLQYNKIQPKILNTGGTSDGRFISRTGAQIVELGLVNATIHKINECVRISDLKILSKIYQNIMQQLIA</sequence>
<dbReference type="CDD" id="cd03891">
    <property type="entry name" value="M20_DapE_proteobac"/>
    <property type="match status" value="1"/>
</dbReference>
<dbReference type="GO" id="GO:0008270">
    <property type="term" value="F:zinc ion binding"/>
    <property type="evidence" value="ECO:0007669"/>
    <property type="project" value="UniProtKB-UniRule"/>
</dbReference>
<evidence type="ECO:0000256" key="4">
    <source>
        <dbReference type="ARBA" id="ARBA00011738"/>
    </source>
</evidence>
<comment type="catalytic activity">
    <reaction evidence="15 16">
        <text>N-succinyl-(2S,6S)-2,6-diaminopimelate + H2O = (2S,6S)-2,6-diaminopimelate + succinate</text>
        <dbReference type="Rhea" id="RHEA:22608"/>
        <dbReference type="ChEBI" id="CHEBI:15377"/>
        <dbReference type="ChEBI" id="CHEBI:30031"/>
        <dbReference type="ChEBI" id="CHEBI:57609"/>
        <dbReference type="ChEBI" id="CHEBI:58087"/>
        <dbReference type="EC" id="3.5.1.18"/>
    </reaction>
</comment>
<dbReference type="FunFam" id="3.40.630.10:FF:000005">
    <property type="entry name" value="Succinyl-diaminopimelate desuccinylase"/>
    <property type="match status" value="1"/>
</dbReference>
<accession>A0A2P5T114</accession>
<comment type="cofactor">
    <cofactor evidence="1">
        <name>Co(2+)</name>
        <dbReference type="ChEBI" id="CHEBI:48828"/>
    </cofactor>
</comment>
<dbReference type="InterPro" id="IPR050072">
    <property type="entry name" value="Peptidase_M20A"/>
</dbReference>
<dbReference type="EC" id="3.5.1.18" evidence="5 16"/>
<dbReference type="PANTHER" id="PTHR43808">
    <property type="entry name" value="ACETYLORNITHINE DEACETYLASE"/>
    <property type="match status" value="1"/>
</dbReference>
<dbReference type="UniPathway" id="UPA00034">
    <property type="reaction ID" value="UER00021"/>
</dbReference>
<evidence type="ECO:0000256" key="5">
    <source>
        <dbReference type="ARBA" id="ARBA00011921"/>
    </source>
</evidence>
<evidence type="ECO:0000256" key="9">
    <source>
        <dbReference type="ARBA" id="ARBA00022801"/>
    </source>
</evidence>
<dbReference type="PROSITE" id="PS00759">
    <property type="entry name" value="ARGE_DAPE_CPG2_2"/>
    <property type="match status" value="1"/>
</dbReference>
<dbReference type="OrthoDB" id="9809784at2"/>
<evidence type="ECO:0000313" key="18">
    <source>
        <dbReference type="EMBL" id="PPI88250.1"/>
    </source>
</evidence>
<dbReference type="GO" id="GO:0019877">
    <property type="term" value="P:diaminopimelate biosynthetic process"/>
    <property type="evidence" value="ECO:0007669"/>
    <property type="project" value="UniProtKB-UniRule"/>
</dbReference>
<evidence type="ECO:0000256" key="10">
    <source>
        <dbReference type="ARBA" id="ARBA00022833"/>
    </source>
</evidence>
<feature type="active site" evidence="16">
    <location>
        <position position="68"/>
    </location>
</feature>
<gene>
    <name evidence="16 18" type="primary">dapE</name>
    <name evidence="18" type="ORF">CRV12_01305</name>
</gene>
<dbReference type="Pfam" id="PF07687">
    <property type="entry name" value="M20_dimer"/>
    <property type="match status" value="1"/>
</dbReference>
<dbReference type="PROSITE" id="PS00758">
    <property type="entry name" value="ARGE_DAPE_CPG2_1"/>
    <property type="match status" value="1"/>
</dbReference>
<evidence type="ECO:0000256" key="12">
    <source>
        <dbReference type="ARBA" id="ARBA00023154"/>
    </source>
</evidence>
<proteinExistence type="inferred from homology"/>
<reference evidence="18 19" key="1">
    <citation type="journal article" date="2018" name="Genome Biol. Evol.">
        <title>Cladogenesis and Genomic Streamlining in Extracellular Endosymbionts of Tropical Stink Bugs.</title>
        <authorList>
            <person name="Otero-Bravo A."/>
            <person name="Goffredi S."/>
            <person name="Sabree Z.L."/>
        </authorList>
    </citation>
    <scope>NUCLEOTIDE SEQUENCE [LARGE SCALE GENOMIC DNA]</scope>
    <source>
        <strain evidence="18 19">SoEE</strain>
    </source>
</reference>
<dbReference type="InterPro" id="IPR001261">
    <property type="entry name" value="ArgE/DapE_CS"/>
</dbReference>
<dbReference type="HAMAP" id="MF_01690">
    <property type="entry name" value="DapE"/>
    <property type="match status" value="1"/>
</dbReference>
<keyword evidence="11 16" id="KW-0220">Diaminopimelate biosynthesis</keyword>
<evidence type="ECO:0000256" key="13">
    <source>
        <dbReference type="ARBA" id="ARBA00023285"/>
    </source>
</evidence>
<evidence type="ECO:0000256" key="14">
    <source>
        <dbReference type="ARBA" id="ARBA00031891"/>
    </source>
</evidence>
<keyword evidence="13 16" id="KW-0170">Cobalt</keyword>
<dbReference type="InterPro" id="IPR002933">
    <property type="entry name" value="Peptidase_M20"/>
</dbReference>
<dbReference type="InterPro" id="IPR005941">
    <property type="entry name" value="DapE_proteobac"/>
</dbReference>
<feature type="binding site" evidence="16">
    <location>
        <position position="99"/>
    </location>
    <ligand>
        <name>Zn(2+)</name>
        <dbReference type="ChEBI" id="CHEBI:29105"/>
        <label>2</label>
    </ligand>
</feature>
<evidence type="ECO:0000256" key="8">
    <source>
        <dbReference type="ARBA" id="ARBA00022723"/>
    </source>
</evidence>
<dbReference type="NCBIfam" id="TIGR01246">
    <property type="entry name" value="dapE_proteo"/>
    <property type="match status" value="1"/>
</dbReference>
<keyword evidence="7 16" id="KW-0028">Amino-acid biosynthesis</keyword>
<feature type="active site" description="Proton acceptor" evidence="16">
    <location>
        <position position="133"/>
    </location>
</feature>
<dbReference type="Gene3D" id="3.30.70.360">
    <property type="match status" value="1"/>
</dbReference>
<dbReference type="Pfam" id="PF01546">
    <property type="entry name" value="Peptidase_M20"/>
    <property type="match status" value="1"/>
</dbReference>
<feature type="binding site" evidence="16">
    <location>
        <position position="348"/>
    </location>
    <ligand>
        <name>Zn(2+)</name>
        <dbReference type="ChEBI" id="CHEBI:29105"/>
        <label>2</label>
    </ligand>
</feature>
<keyword evidence="12 16" id="KW-0457">Lysine biosynthesis</keyword>
<dbReference type="AlphaFoldDB" id="A0A2P5T114"/>
<feature type="binding site" evidence="16">
    <location>
        <position position="99"/>
    </location>
    <ligand>
        <name>Zn(2+)</name>
        <dbReference type="ChEBI" id="CHEBI:29105"/>
        <label>1</label>
    </ligand>
</feature>
<comment type="caution">
    <text evidence="18">The sequence shown here is derived from an EMBL/GenBank/DDBJ whole genome shotgun (WGS) entry which is preliminary data.</text>
</comment>
<feature type="binding site" evidence="16">
    <location>
        <position position="162"/>
    </location>
    <ligand>
        <name>Zn(2+)</name>
        <dbReference type="ChEBI" id="CHEBI:29105"/>
        <label>1</label>
    </ligand>
</feature>
<dbReference type="SUPFAM" id="SSF55031">
    <property type="entry name" value="Bacterial exopeptidase dimerisation domain"/>
    <property type="match status" value="1"/>
</dbReference>
<dbReference type="NCBIfam" id="NF009557">
    <property type="entry name" value="PRK13009.1"/>
    <property type="match status" value="1"/>
</dbReference>
<feature type="domain" description="Peptidase M20 dimerisation" evidence="17">
    <location>
        <begin position="175"/>
        <end position="279"/>
    </location>
</feature>
<comment type="cofactor">
    <cofactor evidence="16">
        <name>Zn(2+)</name>
        <dbReference type="ChEBI" id="CHEBI:29105"/>
    </cofactor>
    <cofactor evidence="16">
        <name>Co(2+)</name>
        <dbReference type="ChEBI" id="CHEBI:48828"/>
    </cofactor>
    <text evidence="16">Binds 2 Zn(2+) or Co(2+) ions per subunit.</text>
</comment>
<evidence type="ECO:0000256" key="11">
    <source>
        <dbReference type="ARBA" id="ARBA00022915"/>
    </source>
</evidence>
<comment type="function">
    <text evidence="16">Catalyzes the hydrolysis of N-succinyl-L,L-diaminopimelic acid (SDAP), forming succinate and LL-2,6-diaminopimelate (DAP), an intermediate involved in the bacterial biosynthesis of lysine and meso-diaminopimelic acid, an essential component of bacterial cell walls.</text>
</comment>
<evidence type="ECO:0000256" key="1">
    <source>
        <dbReference type="ARBA" id="ARBA00001941"/>
    </source>
</evidence>
<dbReference type="GO" id="GO:0008777">
    <property type="term" value="F:acetylornithine deacetylase activity"/>
    <property type="evidence" value="ECO:0007669"/>
    <property type="project" value="TreeGrafter"/>
</dbReference>
<dbReference type="Proteomes" id="UP000296153">
    <property type="component" value="Unassembled WGS sequence"/>
</dbReference>
<dbReference type="Gene3D" id="3.40.630.10">
    <property type="entry name" value="Zn peptidases"/>
    <property type="match status" value="2"/>
</dbReference>
<feature type="binding site" evidence="16">
    <location>
        <position position="66"/>
    </location>
    <ligand>
        <name>Zn(2+)</name>
        <dbReference type="ChEBI" id="CHEBI:29105"/>
        <label>1</label>
    </ligand>
</feature>
<keyword evidence="10 16" id="KW-0862">Zinc</keyword>
<dbReference type="GO" id="GO:0009089">
    <property type="term" value="P:lysine biosynthetic process via diaminopimelate"/>
    <property type="evidence" value="ECO:0007669"/>
    <property type="project" value="UniProtKB-UniRule"/>
</dbReference>
<dbReference type="RefSeq" id="WP_136130861.1">
    <property type="nucleotide sequence ID" value="NZ_PDKT01000001.1"/>
</dbReference>
<dbReference type="SUPFAM" id="SSF53187">
    <property type="entry name" value="Zn-dependent exopeptidases"/>
    <property type="match status" value="1"/>
</dbReference>
<dbReference type="InterPro" id="IPR036264">
    <property type="entry name" value="Bact_exopeptidase_dim_dom"/>
</dbReference>
<comment type="pathway">
    <text evidence="2 16">Amino-acid biosynthesis; L-lysine biosynthesis via DAP pathway; LL-2,6-diaminopimelate from (S)-tetrahydrodipicolinate (succinylase route): step 3/3.</text>
</comment>
<evidence type="ECO:0000313" key="19">
    <source>
        <dbReference type="Proteomes" id="UP000296153"/>
    </source>
</evidence>
<evidence type="ECO:0000256" key="16">
    <source>
        <dbReference type="HAMAP-Rule" id="MF_01690"/>
    </source>
</evidence>
<dbReference type="GO" id="GO:0006526">
    <property type="term" value="P:L-arginine biosynthetic process"/>
    <property type="evidence" value="ECO:0007669"/>
    <property type="project" value="TreeGrafter"/>
</dbReference>
<feature type="binding site" evidence="16">
    <location>
        <position position="134"/>
    </location>
    <ligand>
        <name>Zn(2+)</name>
        <dbReference type="ChEBI" id="CHEBI:29105"/>
        <label>2</label>
    </ligand>
</feature>
<evidence type="ECO:0000256" key="7">
    <source>
        <dbReference type="ARBA" id="ARBA00022605"/>
    </source>
</evidence>
<dbReference type="PANTHER" id="PTHR43808:SF31">
    <property type="entry name" value="N-ACETYL-L-CITRULLINE DEACETYLASE"/>
    <property type="match status" value="1"/>
</dbReference>
<evidence type="ECO:0000259" key="17">
    <source>
        <dbReference type="Pfam" id="PF07687"/>
    </source>
</evidence>
<dbReference type="GO" id="GO:0050897">
    <property type="term" value="F:cobalt ion binding"/>
    <property type="evidence" value="ECO:0007669"/>
    <property type="project" value="UniProtKB-UniRule"/>
</dbReference>
<organism evidence="18 19">
    <name type="scientific">Candidatus Pantoea edessiphila</name>
    <dbReference type="NCBI Taxonomy" id="2044610"/>
    <lineage>
        <taxon>Bacteria</taxon>
        <taxon>Pseudomonadati</taxon>
        <taxon>Pseudomonadota</taxon>
        <taxon>Gammaproteobacteria</taxon>
        <taxon>Enterobacterales</taxon>
        <taxon>Erwiniaceae</taxon>
        <taxon>Pantoea</taxon>
    </lineage>
</organism>